<name>A0A3B3QAV9_9TELE</name>
<sequence>IKNFNPTVITLTIAFFLTQQPFSLDHAPRITVRMRSHRVPCGQNTKFTLNVQAKPEAEIRWFHNGEQIQESSKYHFTNMSGVLSLQVCDCQADDSGTYRVVCTNYKGEASDYGTLDVSVKASHTKLSLSEGQSVTLKANIPEASNVRWILNGKELANSADYRYGVSGNDHTLTIKMISQHEEGIITCEATTEHGIVKCQFDTTITSKRSNAPSFLVQPKSQNVNEGQNVIFTCEITGDPSPEIEWLKNNVLVRNYYYCYFLIVLNTRTTNINKYLTAIVFQVSLSSHLKLSRSKNVYTLEITEASISDSGKYTVKATNMYGQCSTTLYNYSPSSKDNRTKIKISQHFHFIFQ</sequence>
<dbReference type="Pfam" id="PF13927">
    <property type="entry name" value="Ig_3"/>
    <property type="match status" value="1"/>
</dbReference>
<dbReference type="AlphaFoldDB" id="A0A3B3QAV9"/>
<organism evidence="2 3">
    <name type="scientific">Paramormyrops kingsleyae</name>
    <dbReference type="NCBI Taxonomy" id="1676925"/>
    <lineage>
        <taxon>Eukaryota</taxon>
        <taxon>Metazoa</taxon>
        <taxon>Chordata</taxon>
        <taxon>Craniata</taxon>
        <taxon>Vertebrata</taxon>
        <taxon>Euteleostomi</taxon>
        <taxon>Actinopterygii</taxon>
        <taxon>Neopterygii</taxon>
        <taxon>Teleostei</taxon>
        <taxon>Osteoglossocephala</taxon>
        <taxon>Osteoglossomorpha</taxon>
        <taxon>Osteoglossiformes</taxon>
        <taxon>Mormyridae</taxon>
        <taxon>Paramormyrops</taxon>
    </lineage>
</organism>
<dbReference type="Proteomes" id="UP000261540">
    <property type="component" value="Unplaced"/>
</dbReference>
<accession>A0A3B3QAV9</accession>
<dbReference type="InterPro" id="IPR007110">
    <property type="entry name" value="Ig-like_dom"/>
</dbReference>
<dbReference type="PROSITE" id="PS50835">
    <property type="entry name" value="IG_LIKE"/>
    <property type="match status" value="2"/>
</dbReference>
<dbReference type="FunFam" id="2.60.40.10:FF:000672">
    <property type="entry name" value="Titin a"/>
    <property type="match status" value="1"/>
</dbReference>
<evidence type="ECO:0000313" key="3">
    <source>
        <dbReference type="Proteomes" id="UP000261540"/>
    </source>
</evidence>
<feature type="domain" description="Ig-like" evidence="1">
    <location>
        <begin position="28"/>
        <end position="118"/>
    </location>
</feature>
<reference evidence="2" key="2">
    <citation type="submission" date="2025-09" db="UniProtKB">
        <authorList>
            <consortium name="Ensembl"/>
        </authorList>
    </citation>
    <scope>IDENTIFICATION</scope>
</reference>
<dbReference type="FunFam" id="2.60.40.10:FF:001476">
    <property type="entry name" value="titin isoform X1"/>
    <property type="match status" value="1"/>
</dbReference>
<dbReference type="InterPro" id="IPR013098">
    <property type="entry name" value="Ig_I-set"/>
</dbReference>
<dbReference type="PANTHER" id="PTHR47633">
    <property type="entry name" value="IMMUNOGLOBULIN"/>
    <property type="match status" value="1"/>
</dbReference>
<dbReference type="Ensembl" id="ENSPKIT00000026865.1">
    <property type="protein sequence ID" value="ENSPKIP00000002909.1"/>
    <property type="gene ID" value="ENSPKIG00000020617.1"/>
</dbReference>
<evidence type="ECO:0000313" key="2">
    <source>
        <dbReference type="Ensembl" id="ENSPKIP00000002909.1"/>
    </source>
</evidence>
<keyword evidence="3" id="KW-1185">Reference proteome</keyword>
<dbReference type="InterPro" id="IPR003599">
    <property type="entry name" value="Ig_sub"/>
</dbReference>
<reference evidence="2" key="1">
    <citation type="submission" date="2025-08" db="UniProtKB">
        <authorList>
            <consortium name="Ensembl"/>
        </authorList>
    </citation>
    <scope>IDENTIFICATION</scope>
</reference>
<dbReference type="SMART" id="SM00408">
    <property type="entry name" value="IGc2"/>
    <property type="match status" value="3"/>
</dbReference>
<dbReference type="InterPro" id="IPR036179">
    <property type="entry name" value="Ig-like_dom_sf"/>
</dbReference>
<protein>
    <recommendedName>
        <fullName evidence="1">Ig-like domain-containing protein</fullName>
    </recommendedName>
</protein>
<dbReference type="GeneTree" id="ENSGT01150000286978"/>
<feature type="domain" description="Ig-like" evidence="1">
    <location>
        <begin position="212"/>
        <end position="326"/>
    </location>
</feature>
<dbReference type="Pfam" id="PF07679">
    <property type="entry name" value="I-set"/>
    <property type="match status" value="2"/>
</dbReference>
<dbReference type="InterPro" id="IPR013783">
    <property type="entry name" value="Ig-like_fold"/>
</dbReference>
<dbReference type="Gene3D" id="2.60.40.10">
    <property type="entry name" value="Immunoglobulins"/>
    <property type="match status" value="3"/>
</dbReference>
<dbReference type="SUPFAM" id="SSF48726">
    <property type="entry name" value="Immunoglobulin"/>
    <property type="match status" value="3"/>
</dbReference>
<evidence type="ECO:0000259" key="1">
    <source>
        <dbReference type="PROSITE" id="PS50835"/>
    </source>
</evidence>
<dbReference type="SMART" id="SM00409">
    <property type="entry name" value="IG"/>
    <property type="match status" value="3"/>
</dbReference>
<proteinExistence type="predicted"/>
<dbReference type="InterPro" id="IPR003598">
    <property type="entry name" value="Ig_sub2"/>
</dbReference>